<name>K0TAI8_THAOC</name>
<evidence type="ECO:0000313" key="2">
    <source>
        <dbReference type="Proteomes" id="UP000266841"/>
    </source>
</evidence>
<dbReference type="Proteomes" id="UP000266841">
    <property type="component" value="Unassembled WGS sequence"/>
</dbReference>
<protein>
    <submittedName>
        <fullName evidence="1">Uncharacterized protein</fullName>
    </submittedName>
</protein>
<sequence>MQDLFSASPLGDVFMPKSELDFSQFWPFPLSSAFANYDIVLGGRGRGPARREWAGVTTYRQSAQVSAEQWGAVVDDEVATGVHGVFPLPM</sequence>
<feature type="non-terminal residue" evidence="1">
    <location>
        <position position="90"/>
    </location>
</feature>
<organism evidence="1 2">
    <name type="scientific">Thalassiosira oceanica</name>
    <name type="common">Marine diatom</name>
    <dbReference type="NCBI Taxonomy" id="159749"/>
    <lineage>
        <taxon>Eukaryota</taxon>
        <taxon>Sar</taxon>
        <taxon>Stramenopiles</taxon>
        <taxon>Ochrophyta</taxon>
        <taxon>Bacillariophyta</taxon>
        <taxon>Coscinodiscophyceae</taxon>
        <taxon>Thalassiosirophycidae</taxon>
        <taxon>Thalassiosirales</taxon>
        <taxon>Thalassiosiraceae</taxon>
        <taxon>Thalassiosira</taxon>
    </lineage>
</organism>
<reference evidence="1 2" key="1">
    <citation type="journal article" date="2012" name="Genome Biol.">
        <title>Genome and low-iron response of an oceanic diatom adapted to chronic iron limitation.</title>
        <authorList>
            <person name="Lommer M."/>
            <person name="Specht M."/>
            <person name="Roy A.S."/>
            <person name="Kraemer L."/>
            <person name="Andreson R."/>
            <person name="Gutowska M.A."/>
            <person name="Wolf J."/>
            <person name="Bergner S.V."/>
            <person name="Schilhabel M.B."/>
            <person name="Klostermeier U.C."/>
            <person name="Beiko R.G."/>
            <person name="Rosenstiel P."/>
            <person name="Hippler M."/>
            <person name="Laroche J."/>
        </authorList>
    </citation>
    <scope>NUCLEOTIDE SEQUENCE [LARGE SCALE GENOMIC DNA]</scope>
    <source>
        <strain evidence="1 2">CCMP1005</strain>
    </source>
</reference>
<proteinExistence type="predicted"/>
<evidence type="ECO:0000313" key="1">
    <source>
        <dbReference type="EMBL" id="EJK70446.1"/>
    </source>
</evidence>
<comment type="caution">
    <text evidence="1">The sequence shown here is derived from an EMBL/GenBank/DDBJ whole genome shotgun (WGS) entry which is preliminary data.</text>
</comment>
<gene>
    <name evidence="1" type="ORF">THAOC_08197</name>
</gene>
<accession>K0TAI8</accession>
<dbReference type="EMBL" id="AGNL01008529">
    <property type="protein sequence ID" value="EJK70446.1"/>
    <property type="molecule type" value="Genomic_DNA"/>
</dbReference>
<keyword evidence="2" id="KW-1185">Reference proteome</keyword>
<dbReference type="AlphaFoldDB" id="K0TAI8"/>